<dbReference type="Proteomes" id="UP000005240">
    <property type="component" value="Unassembled WGS sequence"/>
</dbReference>
<feature type="signal peptide" evidence="1">
    <location>
        <begin position="1"/>
        <end position="21"/>
    </location>
</feature>
<reference evidence="3 4" key="3">
    <citation type="journal article" date="2017" name="G3 (Bethesda)">
        <title>Comparative analysis highlights variable genome content of wheat rusts and divergence of the mating loci.</title>
        <authorList>
            <person name="Cuomo C.A."/>
            <person name="Bakkeren G."/>
            <person name="Khalil H.B."/>
            <person name="Panwar V."/>
            <person name="Joly D."/>
            <person name="Linning R."/>
            <person name="Sakthikumar S."/>
            <person name="Song X."/>
            <person name="Adiconis X."/>
            <person name="Fan L."/>
            <person name="Goldberg J.M."/>
            <person name="Levin J.Z."/>
            <person name="Young S."/>
            <person name="Zeng Q."/>
            <person name="Anikster Y."/>
            <person name="Bruce M."/>
            <person name="Wang M."/>
            <person name="Yin C."/>
            <person name="McCallum B."/>
            <person name="Szabo L.J."/>
            <person name="Hulbert S."/>
            <person name="Chen X."/>
            <person name="Fellers J.P."/>
        </authorList>
    </citation>
    <scope>NUCLEOTIDE SEQUENCE</scope>
    <source>
        <strain evidence="3">isolate 1-1 / race 1 (BBBD)</strain>
        <strain evidence="4">Isolate 1-1 / race 1 (BBBD)</strain>
    </source>
</reference>
<evidence type="ECO:0000313" key="3">
    <source>
        <dbReference type="EnsemblFungi" id="PTTG_12231-t43_1-p1"/>
    </source>
</evidence>
<gene>
    <name evidence="2" type="ORF">PTTG_12231</name>
</gene>
<evidence type="ECO:0000313" key="4">
    <source>
        <dbReference type="Proteomes" id="UP000005240"/>
    </source>
</evidence>
<dbReference type="EMBL" id="ADAS02000025">
    <property type="protein sequence ID" value="OAV95862.1"/>
    <property type="molecule type" value="Genomic_DNA"/>
</dbReference>
<dbReference type="EnsemblFungi" id="PTTG_12231-t43_1">
    <property type="protein sequence ID" value="PTTG_12231-t43_1-p1"/>
    <property type="gene ID" value="PTTG_12231"/>
</dbReference>
<name>A0A180GU84_PUCT1</name>
<keyword evidence="4" id="KW-1185">Reference proteome</keyword>
<reference evidence="3" key="4">
    <citation type="submission" date="2025-05" db="UniProtKB">
        <authorList>
            <consortium name="EnsemblFungi"/>
        </authorList>
    </citation>
    <scope>IDENTIFICATION</scope>
    <source>
        <strain evidence="3">isolate 1-1 / race 1 (BBBD)</strain>
    </source>
</reference>
<sequence>MVKTILQLIILLHIGKHYVMGSLGALKAGNFKNSSTDKTEDANLIDFQVSDGKCHRRKETHTLSTSEEFQDNIGIMPKAPNVESTAHPRSTVDKTETAVQEVIFAHL</sequence>
<proteinExistence type="predicted"/>
<reference evidence="2" key="2">
    <citation type="submission" date="2016-05" db="EMBL/GenBank/DDBJ databases">
        <title>Comparative analysis highlights variable genome content of wheat rusts and divergence of the mating loci.</title>
        <authorList>
            <person name="Cuomo C.A."/>
            <person name="Bakkeren G."/>
            <person name="Szabo L."/>
            <person name="Khalil H."/>
            <person name="Joly D."/>
            <person name="Goldberg J."/>
            <person name="Young S."/>
            <person name="Zeng Q."/>
            <person name="Fellers J."/>
        </authorList>
    </citation>
    <scope>NUCLEOTIDE SEQUENCE [LARGE SCALE GENOMIC DNA]</scope>
    <source>
        <strain evidence="2">1-1 BBBD Race 1</strain>
    </source>
</reference>
<protein>
    <submittedName>
        <fullName evidence="2 3">Uncharacterized protein</fullName>
    </submittedName>
</protein>
<reference evidence="2" key="1">
    <citation type="submission" date="2009-11" db="EMBL/GenBank/DDBJ databases">
        <authorList>
            <consortium name="The Broad Institute Genome Sequencing Platform"/>
            <person name="Ward D."/>
            <person name="Feldgarden M."/>
            <person name="Earl A."/>
            <person name="Young S.K."/>
            <person name="Zeng Q."/>
            <person name="Koehrsen M."/>
            <person name="Alvarado L."/>
            <person name="Berlin A."/>
            <person name="Bochicchio J."/>
            <person name="Borenstein D."/>
            <person name="Chapman S.B."/>
            <person name="Chen Z."/>
            <person name="Engels R."/>
            <person name="Freedman E."/>
            <person name="Gellesch M."/>
            <person name="Goldberg J."/>
            <person name="Griggs A."/>
            <person name="Gujja S."/>
            <person name="Heilman E."/>
            <person name="Heiman D."/>
            <person name="Hepburn T."/>
            <person name="Howarth C."/>
            <person name="Jen D."/>
            <person name="Larson L."/>
            <person name="Lewis B."/>
            <person name="Mehta T."/>
            <person name="Park D."/>
            <person name="Pearson M."/>
            <person name="Roberts A."/>
            <person name="Saif S."/>
            <person name="Shea T."/>
            <person name="Shenoy N."/>
            <person name="Sisk P."/>
            <person name="Stolte C."/>
            <person name="Sykes S."/>
            <person name="Thomson T."/>
            <person name="Walk T."/>
            <person name="White J."/>
            <person name="Yandava C."/>
            <person name="Izard J."/>
            <person name="Baranova O.V."/>
            <person name="Blanton J.M."/>
            <person name="Tanner A.C."/>
            <person name="Dewhirst F.E."/>
            <person name="Haas B."/>
            <person name="Nusbaum C."/>
            <person name="Birren B."/>
        </authorList>
    </citation>
    <scope>NUCLEOTIDE SEQUENCE [LARGE SCALE GENOMIC DNA]</scope>
    <source>
        <strain evidence="2">1-1 BBBD Race 1</strain>
    </source>
</reference>
<evidence type="ECO:0000256" key="1">
    <source>
        <dbReference type="SAM" id="SignalP"/>
    </source>
</evidence>
<keyword evidence="1" id="KW-0732">Signal</keyword>
<accession>A0A180GU84</accession>
<organism evidence="2">
    <name type="scientific">Puccinia triticina (isolate 1-1 / race 1 (BBBD))</name>
    <name type="common">Brown leaf rust fungus</name>
    <dbReference type="NCBI Taxonomy" id="630390"/>
    <lineage>
        <taxon>Eukaryota</taxon>
        <taxon>Fungi</taxon>
        <taxon>Dikarya</taxon>
        <taxon>Basidiomycota</taxon>
        <taxon>Pucciniomycotina</taxon>
        <taxon>Pucciniomycetes</taxon>
        <taxon>Pucciniales</taxon>
        <taxon>Pucciniaceae</taxon>
        <taxon>Puccinia</taxon>
    </lineage>
</organism>
<feature type="chain" id="PRO_5008110298" evidence="1">
    <location>
        <begin position="22"/>
        <end position="107"/>
    </location>
</feature>
<dbReference type="AlphaFoldDB" id="A0A180GU84"/>
<evidence type="ECO:0000313" key="2">
    <source>
        <dbReference type="EMBL" id="OAV95862.1"/>
    </source>
</evidence>
<dbReference type="VEuPathDB" id="FungiDB:PTTG_12231"/>